<feature type="non-terminal residue" evidence="8">
    <location>
        <position position="1"/>
    </location>
</feature>
<dbReference type="PANTHER" id="PTHR10342">
    <property type="entry name" value="ARYLSULFATASE"/>
    <property type="match status" value="1"/>
</dbReference>
<accession>A0A0C9RXC4</accession>
<feature type="domain" description="Sulfatase N-terminal" evidence="7">
    <location>
        <begin position="61"/>
        <end position="390"/>
    </location>
</feature>
<dbReference type="SUPFAM" id="SSF53649">
    <property type="entry name" value="Alkaline phosphatase-like"/>
    <property type="match status" value="1"/>
</dbReference>
<dbReference type="InterPro" id="IPR017850">
    <property type="entry name" value="Alkaline_phosphatase_core_sf"/>
</dbReference>
<dbReference type="Gene3D" id="3.40.720.10">
    <property type="entry name" value="Alkaline Phosphatase, subunit A"/>
    <property type="match status" value="1"/>
</dbReference>
<name>A0A0C9RXC4_9HYME</name>
<evidence type="ECO:0000256" key="1">
    <source>
        <dbReference type="ARBA" id="ARBA00001913"/>
    </source>
</evidence>
<dbReference type="AlphaFoldDB" id="A0A0C9RXC4"/>
<evidence type="ECO:0000256" key="3">
    <source>
        <dbReference type="ARBA" id="ARBA00022723"/>
    </source>
</evidence>
<protein>
    <submittedName>
        <fullName evidence="8">Arsb_3 protein</fullName>
    </submittedName>
</protein>
<proteinExistence type="inferred from homology"/>
<evidence type="ECO:0000256" key="2">
    <source>
        <dbReference type="ARBA" id="ARBA00008779"/>
    </source>
</evidence>
<dbReference type="GO" id="GO:0046872">
    <property type="term" value="F:metal ion binding"/>
    <property type="evidence" value="ECO:0007669"/>
    <property type="project" value="UniProtKB-KW"/>
</dbReference>
<keyword evidence="6" id="KW-0325">Glycoprotein</keyword>
<reference evidence="8" key="1">
    <citation type="submission" date="2015-01" db="EMBL/GenBank/DDBJ databases">
        <title>Transcriptome Assembly of Fopius arisanus.</title>
        <authorList>
            <person name="Geib S."/>
        </authorList>
    </citation>
    <scope>NUCLEOTIDE SEQUENCE</scope>
</reference>
<dbReference type="CDD" id="cd16029">
    <property type="entry name" value="4-S"/>
    <property type="match status" value="1"/>
</dbReference>
<evidence type="ECO:0000256" key="5">
    <source>
        <dbReference type="ARBA" id="ARBA00022837"/>
    </source>
</evidence>
<dbReference type="InterPro" id="IPR024607">
    <property type="entry name" value="Sulfatase_CS"/>
</dbReference>
<sequence length="590" mass="65898">IISTHSCLFTVVFQHAIRCHLSPDIIDMESLFFKKFTLGISIYYAIYSVSAVQSNNPGNSPNIIVIIADDLGWNDVSFHGSNEIPTPNIDSLAYNGLILRNHYVLPTCTPSRTAFLTGRYPIREGMQGYPLLAGEPRGIPLTTKLLPEHLRNLGYSTRLVGKWHVGYSSDELTPAKRGFDTFFGYYNGFIDYYRHNATTIFGVTGYDFHRDNPKELKPDWARTGEYATDIFTDEAVKIIEEHDIHRPLYLQLSHLAPHSSDVEDPSLEVRNFTALKQAFHYIENVKRLTYAGMVTAVDESVGRVVEALNRKNILANSIIIFLADNGAPTFGEHENYGSNYPLRGIKSSFYEGGVHGAACVYSSLIKNPGRIVDDLVHMADWLPTLYAAAGGNDQDLGVIDGVNQWPTIERGEPGSRKSLLINIDEKLDREAAIIGRYKLLKKGAMPHYDGYYGNNIDDEDSSAPAYDLNAIMSSSTSQAILETTGVLANSSIILDLRARGRIICEPFTKFANCSETCLFDLEIDPCETTNISNRFPDMVEMLENFIAGYRNVLMNQTNAPVDPKSYPECHNGVWMPWLDAEDDIMGKLSI</sequence>
<dbReference type="Pfam" id="PF00884">
    <property type="entry name" value="Sulfatase"/>
    <property type="match status" value="1"/>
</dbReference>
<organism evidence="8">
    <name type="scientific">Fopius arisanus</name>
    <dbReference type="NCBI Taxonomy" id="64838"/>
    <lineage>
        <taxon>Eukaryota</taxon>
        <taxon>Metazoa</taxon>
        <taxon>Ecdysozoa</taxon>
        <taxon>Arthropoda</taxon>
        <taxon>Hexapoda</taxon>
        <taxon>Insecta</taxon>
        <taxon>Pterygota</taxon>
        <taxon>Neoptera</taxon>
        <taxon>Endopterygota</taxon>
        <taxon>Hymenoptera</taxon>
        <taxon>Apocrita</taxon>
        <taxon>Ichneumonoidea</taxon>
        <taxon>Braconidae</taxon>
        <taxon>Opiinae</taxon>
        <taxon>Fopius</taxon>
    </lineage>
</organism>
<comment type="similarity">
    <text evidence="2">Belongs to the sulfatase family.</text>
</comment>
<comment type="cofactor">
    <cofactor evidence="1">
        <name>Ca(2+)</name>
        <dbReference type="ChEBI" id="CHEBI:29108"/>
    </cofactor>
</comment>
<evidence type="ECO:0000313" key="8">
    <source>
        <dbReference type="EMBL" id="JAG83517.1"/>
    </source>
</evidence>
<evidence type="ECO:0000256" key="6">
    <source>
        <dbReference type="ARBA" id="ARBA00023180"/>
    </source>
</evidence>
<evidence type="ECO:0000259" key="7">
    <source>
        <dbReference type="Pfam" id="PF00884"/>
    </source>
</evidence>
<dbReference type="PROSITE" id="PS00149">
    <property type="entry name" value="SULFATASE_2"/>
    <property type="match status" value="1"/>
</dbReference>
<evidence type="ECO:0000256" key="4">
    <source>
        <dbReference type="ARBA" id="ARBA00022801"/>
    </source>
</evidence>
<keyword evidence="5" id="KW-0106">Calcium</keyword>
<gene>
    <name evidence="8" type="primary">Arsb_3</name>
    <name evidence="8" type="ORF">g.26173</name>
</gene>
<dbReference type="Gene3D" id="3.30.1120.10">
    <property type="match status" value="1"/>
</dbReference>
<dbReference type="InterPro" id="IPR047115">
    <property type="entry name" value="ARSB"/>
</dbReference>
<dbReference type="EMBL" id="GBYB01013750">
    <property type="protein sequence ID" value="JAG83517.1"/>
    <property type="molecule type" value="Transcribed_RNA"/>
</dbReference>
<dbReference type="InterPro" id="IPR000917">
    <property type="entry name" value="Sulfatase_N"/>
</dbReference>
<dbReference type="GO" id="GO:0008484">
    <property type="term" value="F:sulfuric ester hydrolase activity"/>
    <property type="evidence" value="ECO:0007669"/>
    <property type="project" value="InterPro"/>
</dbReference>
<keyword evidence="4" id="KW-0378">Hydrolase</keyword>
<dbReference type="PROSITE" id="PS00523">
    <property type="entry name" value="SULFATASE_1"/>
    <property type="match status" value="1"/>
</dbReference>
<keyword evidence="3" id="KW-0479">Metal-binding</keyword>
<dbReference type="PANTHER" id="PTHR10342:SF273">
    <property type="entry name" value="RE14504P"/>
    <property type="match status" value="1"/>
</dbReference>